<evidence type="ECO:0000313" key="2">
    <source>
        <dbReference type="EMBL" id="KAK2027163.1"/>
    </source>
</evidence>
<accession>A0AAD9M395</accession>
<gene>
    <name evidence="2" type="ORF">LX32DRAFT_641161</name>
</gene>
<dbReference type="Proteomes" id="UP001232148">
    <property type="component" value="Unassembled WGS sequence"/>
</dbReference>
<proteinExistence type="predicted"/>
<protein>
    <submittedName>
        <fullName evidence="2">Uncharacterized protein</fullName>
    </submittedName>
</protein>
<dbReference type="AlphaFoldDB" id="A0AAD9M395"/>
<keyword evidence="3" id="KW-1185">Reference proteome</keyword>
<evidence type="ECO:0000256" key="1">
    <source>
        <dbReference type="SAM" id="MobiDB-lite"/>
    </source>
</evidence>
<reference evidence="2" key="1">
    <citation type="submission" date="2021-06" db="EMBL/GenBank/DDBJ databases">
        <title>Comparative genomics, transcriptomics and evolutionary studies reveal genomic signatures of adaptation to plant cell wall in hemibiotrophic fungi.</title>
        <authorList>
            <consortium name="DOE Joint Genome Institute"/>
            <person name="Baroncelli R."/>
            <person name="Diaz J.F."/>
            <person name="Benocci T."/>
            <person name="Peng M."/>
            <person name="Battaglia E."/>
            <person name="Haridas S."/>
            <person name="Andreopoulos W."/>
            <person name="Labutti K."/>
            <person name="Pangilinan J."/>
            <person name="Floch G.L."/>
            <person name="Makela M.R."/>
            <person name="Henrissat B."/>
            <person name="Grigoriev I.V."/>
            <person name="Crouch J.A."/>
            <person name="De Vries R.P."/>
            <person name="Sukno S.A."/>
            <person name="Thon M.R."/>
        </authorList>
    </citation>
    <scope>NUCLEOTIDE SEQUENCE</scope>
    <source>
        <strain evidence="2">MAFF235873</strain>
    </source>
</reference>
<feature type="compositionally biased region" description="Polar residues" evidence="1">
    <location>
        <begin position="21"/>
        <end position="35"/>
    </location>
</feature>
<organism evidence="2 3">
    <name type="scientific">Colletotrichum zoysiae</name>
    <dbReference type="NCBI Taxonomy" id="1216348"/>
    <lineage>
        <taxon>Eukaryota</taxon>
        <taxon>Fungi</taxon>
        <taxon>Dikarya</taxon>
        <taxon>Ascomycota</taxon>
        <taxon>Pezizomycotina</taxon>
        <taxon>Sordariomycetes</taxon>
        <taxon>Hypocreomycetidae</taxon>
        <taxon>Glomerellales</taxon>
        <taxon>Glomerellaceae</taxon>
        <taxon>Colletotrichum</taxon>
        <taxon>Colletotrichum graminicola species complex</taxon>
    </lineage>
</organism>
<name>A0AAD9M395_9PEZI</name>
<comment type="caution">
    <text evidence="2">The sequence shown here is derived from an EMBL/GenBank/DDBJ whole genome shotgun (WGS) entry which is preliminary data.</text>
</comment>
<feature type="region of interest" description="Disordered" evidence="1">
    <location>
        <begin position="1"/>
        <end position="53"/>
    </location>
</feature>
<dbReference type="EMBL" id="MU842900">
    <property type="protein sequence ID" value="KAK2027163.1"/>
    <property type="molecule type" value="Genomic_DNA"/>
</dbReference>
<evidence type="ECO:0000313" key="3">
    <source>
        <dbReference type="Proteomes" id="UP001232148"/>
    </source>
</evidence>
<sequence>MGDGTDGWNASEGEAHPGPTGSWSQLTGQQRNWAGSGSGSGVPCHPSTYDVTT</sequence>